<dbReference type="PANTHER" id="PTHR45982">
    <property type="entry name" value="REGULATOR OF CHROMOSOME CONDENSATION"/>
    <property type="match status" value="1"/>
</dbReference>
<dbReference type="InterPro" id="IPR058923">
    <property type="entry name" value="RCC1-like_dom"/>
</dbReference>
<dbReference type="OrthoDB" id="27389at2"/>
<evidence type="ECO:0000256" key="2">
    <source>
        <dbReference type="ARBA" id="ARBA00022737"/>
    </source>
</evidence>
<organism evidence="5 6">
    <name type="scientific">Cohnella endophytica</name>
    <dbReference type="NCBI Taxonomy" id="2419778"/>
    <lineage>
        <taxon>Bacteria</taxon>
        <taxon>Bacillati</taxon>
        <taxon>Bacillota</taxon>
        <taxon>Bacilli</taxon>
        <taxon>Bacillales</taxon>
        <taxon>Paenibacillaceae</taxon>
        <taxon>Cohnella</taxon>
    </lineage>
</organism>
<comment type="caution">
    <text evidence="5">The sequence shown here is derived from an EMBL/GenBank/DDBJ whole genome shotgun (WGS) entry which is preliminary data.</text>
</comment>
<evidence type="ECO:0000313" key="5">
    <source>
        <dbReference type="EMBL" id="RKP47994.1"/>
    </source>
</evidence>
<dbReference type="InterPro" id="IPR009091">
    <property type="entry name" value="RCC1/BLIP-II"/>
</dbReference>
<feature type="domain" description="Copper amine oxidase-like N-terminal" evidence="3">
    <location>
        <begin position="377"/>
        <end position="497"/>
    </location>
</feature>
<dbReference type="Proteomes" id="UP000282076">
    <property type="component" value="Unassembled WGS sequence"/>
</dbReference>
<name>A0A494XIT6_9BACL</name>
<dbReference type="EMBL" id="RBZM01000010">
    <property type="protein sequence ID" value="RKP47994.1"/>
    <property type="molecule type" value="Genomic_DNA"/>
</dbReference>
<protein>
    <recommendedName>
        <fullName evidence="7">Copper amine oxidase-like N-terminal domain-containing protein</fullName>
    </recommendedName>
</protein>
<keyword evidence="2" id="KW-0677">Repeat</keyword>
<dbReference type="PANTHER" id="PTHR45982:SF1">
    <property type="entry name" value="REGULATOR OF CHROMOSOME CONDENSATION"/>
    <property type="match status" value="1"/>
</dbReference>
<dbReference type="GO" id="GO:0005085">
    <property type="term" value="F:guanyl-nucleotide exchange factor activity"/>
    <property type="evidence" value="ECO:0007669"/>
    <property type="project" value="TreeGrafter"/>
</dbReference>
<evidence type="ECO:0008006" key="7">
    <source>
        <dbReference type="Google" id="ProtNLM"/>
    </source>
</evidence>
<accession>A0A494XIT6</accession>
<keyword evidence="6" id="KW-1185">Reference proteome</keyword>
<evidence type="ECO:0000256" key="1">
    <source>
        <dbReference type="ARBA" id="ARBA00022658"/>
    </source>
</evidence>
<proteinExistence type="predicted"/>
<feature type="domain" description="RCC1-like" evidence="4">
    <location>
        <begin position="40"/>
        <end position="370"/>
    </location>
</feature>
<dbReference type="Gene3D" id="2.130.10.30">
    <property type="entry name" value="Regulator of chromosome condensation 1/beta-lactamase-inhibitor protein II"/>
    <property type="match status" value="2"/>
</dbReference>
<dbReference type="InterPro" id="IPR051553">
    <property type="entry name" value="Ran_GTPase-activating"/>
</dbReference>
<evidence type="ECO:0000259" key="4">
    <source>
        <dbReference type="Pfam" id="PF25390"/>
    </source>
</evidence>
<dbReference type="PROSITE" id="PS50012">
    <property type="entry name" value="RCC1_3"/>
    <property type="match status" value="3"/>
</dbReference>
<sequence length="501" mass="53487">MIETTALRIKSLTVALLGTMVISLLMLGSSSAATLPVTFPIASMDIGEGHALLAYKDGTVAAWGWNKYGQLGNGNNYEQYIPEPIANLAGVKQVAAGNRCSMALLRDGTVWRSGRSCPGNETTSSADSFNTFTQLTSLQNVKQIALGNRTAAVLLEDGTVWSWGNDLLRGQEQGLFKDPSVPVQVPDLTDVVTIEAGAYHVLALKKDGTVWSWGQNDYGEIGNGSKEQQFVPQQVKGLTEVKAIAADRYQSAALQADGTVMRWGKIIGSISLKPVSVKGLDHIAALKLGTTQLIAIRSDGTVWQSGGESAYSSKPGKIPGLSNIVQISAGDNKALALAKDGTLYAWGNSALPSAGTYMNGNLDTKPRVVPEPIGFAVNGQTLKLVLSPGYDNGQLAVPRAGLWEKIGVQVKLSYSKPDALQHNAVYNIWTFSRGDKSVVFVQSSKEPTATVNGKVVKDAPRLLTTSGTFSSTTMVPFDFVCKALDIAYRWDAATRTYSFDS</sequence>
<dbReference type="PRINTS" id="PR00633">
    <property type="entry name" value="RCCNDNSATION"/>
</dbReference>
<dbReference type="InterPro" id="IPR000408">
    <property type="entry name" value="Reg_chr_condens"/>
</dbReference>
<dbReference type="Pfam" id="PF07833">
    <property type="entry name" value="Cu_amine_oxidN1"/>
    <property type="match status" value="1"/>
</dbReference>
<keyword evidence="1" id="KW-0344">Guanine-nucleotide releasing factor</keyword>
<dbReference type="AlphaFoldDB" id="A0A494XIT6"/>
<gene>
    <name evidence="5" type="ORF">D7Z26_22585</name>
</gene>
<dbReference type="InterPro" id="IPR012854">
    <property type="entry name" value="Cu_amine_oxidase-like_N"/>
</dbReference>
<evidence type="ECO:0000259" key="3">
    <source>
        <dbReference type="Pfam" id="PF07833"/>
    </source>
</evidence>
<dbReference type="RefSeq" id="WP_120979283.1">
    <property type="nucleotide sequence ID" value="NZ_RBZM01000010.1"/>
</dbReference>
<dbReference type="Pfam" id="PF25390">
    <property type="entry name" value="WD40_RLD"/>
    <property type="match status" value="1"/>
</dbReference>
<reference evidence="5 6" key="1">
    <citation type="submission" date="2018-10" db="EMBL/GenBank/DDBJ databases">
        <title>Cohnella sp. M2MS4P-1, whole genome shotgun sequence.</title>
        <authorList>
            <person name="Tuo L."/>
        </authorList>
    </citation>
    <scope>NUCLEOTIDE SEQUENCE [LARGE SCALE GENOMIC DNA]</scope>
    <source>
        <strain evidence="5 6">M2MS4P-1</strain>
    </source>
</reference>
<evidence type="ECO:0000313" key="6">
    <source>
        <dbReference type="Proteomes" id="UP000282076"/>
    </source>
</evidence>
<dbReference type="GO" id="GO:0005737">
    <property type="term" value="C:cytoplasm"/>
    <property type="evidence" value="ECO:0007669"/>
    <property type="project" value="TreeGrafter"/>
</dbReference>
<dbReference type="SUPFAM" id="SSF50985">
    <property type="entry name" value="RCC1/BLIP-II"/>
    <property type="match status" value="2"/>
</dbReference>